<feature type="region of interest" description="Disordered" evidence="1">
    <location>
        <begin position="367"/>
        <end position="400"/>
    </location>
</feature>
<name>A0A812NIW6_9DINO</name>
<dbReference type="AlphaFoldDB" id="A0A812NIW6"/>
<feature type="region of interest" description="Disordered" evidence="1">
    <location>
        <begin position="799"/>
        <end position="832"/>
    </location>
</feature>
<sequence>MATSETAGCLRTLVSASRASEAPRPVVKRLTLLVSHTLSAREAGEMEELEELVAPAGEELLRELLAEPAGEPDEEAWPVLARLLARAGKELTGEILARNWPGSPAAWVRALLEAARNTPCPALELLCLARGARGAGSERRLLPEGAVSATELHENAVITGLVLRGLEGPPSDCLEEGALEVIWELLLAASLTAEQTVVSGAAQAWALLQRAADATKLRFLDLALKEAASEGGLWRISSQEEGEALLPLSAHLAALSPLRHLLAALWTDSTRSEALGAPGFLSWALGDEAPNGTLGWGHAAATVVKQSAGVGILEGPALLGALARCRAWIRDSPISGDAAITEQHLVFATALEEAAQAHAACAGPVPKRTEAEKHEKLSSAGPVISEVPEPEGGASVSQSEPSVLEDLDTSLVESIEKLLRWSQARASRADCFAAYTAALWPTVSTAVATADSTAGRLASRMVRLVLETLGGSVSVLVAGPSKAPTAPGVWRLVAALCKTGQWPEANWPAVLQATAKASKWLLTAHEASANPVSDAFIDDACAAAAALLPWVPSALAPSLAPLLSAPDSQLRGAASQRLQAHRWVPGRAELCSEEGKEDSLPECPDKGQDESWPAPRALVSLKALLEADTQPTEASGEAAQGSLPSCGDVAYVVVGAVFGRELTDGAWAVEDALSAVAAWEVSGDSDDSGGESAEPGTLEQGQVLVPQRSLALQRMLKTSSTAGKATAGTSEPLAVSEDLYTDPATPASSVSPFESLDMLTGTAGCLALLGAAASAPRGRARLCCFAGRVGDAFERYRQSPPGEGLLEPSARWHGEGGPDSCRAPGDGAPVGA</sequence>
<protein>
    <submittedName>
        <fullName evidence="2">Uncharacterized protein</fullName>
    </submittedName>
</protein>
<feature type="region of interest" description="Disordered" evidence="1">
    <location>
        <begin position="680"/>
        <end position="702"/>
    </location>
</feature>
<dbReference type="Proteomes" id="UP000604046">
    <property type="component" value="Unassembled WGS sequence"/>
</dbReference>
<comment type="caution">
    <text evidence="2">The sequence shown here is derived from an EMBL/GenBank/DDBJ whole genome shotgun (WGS) entry which is preliminary data.</text>
</comment>
<feature type="compositionally biased region" description="Basic and acidic residues" evidence="1">
    <location>
        <begin position="593"/>
        <end position="609"/>
    </location>
</feature>
<keyword evidence="3" id="KW-1185">Reference proteome</keyword>
<accession>A0A812NIW6</accession>
<evidence type="ECO:0000313" key="3">
    <source>
        <dbReference type="Proteomes" id="UP000604046"/>
    </source>
</evidence>
<feature type="compositionally biased region" description="Basic and acidic residues" evidence="1">
    <location>
        <begin position="367"/>
        <end position="377"/>
    </location>
</feature>
<proteinExistence type="predicted"/>
<gene>
    <name evidence="2" type="ORF">SNAT2548_LOCUS15509</name>
</gene>
<evidence type="ECO:0000313" key="2">
    <source>
        <dbReference type="EMBL" id="CAE7294481.1"/>
    </source>
</evidence>
<evidence type="ECO:0000256" key="1">
    <source>
        <dbReference type="SAM" id="MobiDB-lite"/>
    </source>
</evidence>
<feature type="region of interest" description="Disordered" evidence="1">
    <location>
        <begin position="593"/>
        <end position="612"/>
    </location>
</feature>
<reference evidence="2" key="1">
    <citation type="submission" date="2021-02" db="EMBL/GenBank/DDBJ databases">
        <authorList>
            <person name="Dougan E. K."/>
            <person name="Rhodes N."/>
            <person name="Thang M."/>
            <person name="Chan C."/>
        </authorList>
    </citation>
    <scope>NUCLEOTIDE SEQUENCE</scope>
</reference>
<organism evidence="2 3">
    <name type="scientific">Symbiodinium natans</name>
    <dbReference type="NCBI Taxonomy" id="878477"/>
    <lineage>
        <taxon>Eukaryota</taxon>
        <taxon>Sar</taxon>
        <taxon>Alveolata</taxon>
        <taxon>Dinophyceae</taxon>
        <taxon>Suessiales</taxon>
        <taxon>Symbiodiniaceae</taxon>
        <taxon>Symbiodinium</taxon>
    </lineage>
</organism>
<dbReference type="EMBL" id="CAJNDS010002001">
    <property type="protein sequence ID" value="CAE7294481.1"/>
    <property type="molecule type" value="Genomic_DNA"/>
</dbReference>
<dbReference type="OrthoDB" id="444746at2759"/>